<organism evidence="5 6">
    <name type="scientific">Littorina saxatilis</name>
    <dbReference type="NCBI Taxonomy" id="31220"/>
    <lineage>
        <taxon>Eukaryota</taxon>
        <taxon>Metazoa</taxon>
        <taxon>Spiralia</taxon>
        <taxon>Lophotrochozoa</taxon>
        <taxon>Mollusca</taxon>
        <taxon>Gastropoda</taxon>
        <taxon>Caenogastropoda</taxon>
        <taxon>Littorinimorpha</taxon>
        <taxon>Littorinoidea</taxon>
        <taxon>Littorinidae</taxon>
        <taxon>Littorina</taxon>
    </lineage>
</organism>
<dbReference type="EMBL" id="JBAMIC010000021">
    <property type="protein sequence ID" value="KAK7093025.1"/>
    <property type="molecule type" value="Genomic_DNA"/>
</dbReference>
<keyword evidence="2" id="KW-1133">Transmembrane helix</keyword>
<feature type="compositionally biased region" description="Polar residues" evidence="1">
    <location>
        <begin position="425"/>
        <end position="439"/>
    </location>
</feature>
<dbReference type="InterPro" id="IPR007110">
    <property type="entry name" value="Ig-like_dom"/>
</dbReference>
<proteinExistence type="predicted"/>
<feature type="transmembrane region" description="Helical" evidence="2">
    <location>
        <begin position="351"/>
        <end position="378"/>
    </location>
</feature>
<reference evidence="5 6" key="1">
    <citation type="submission" date="2024-02" db="EMBL/GenBank/DDBJ databases">
        <title>Chromosome-scale genome assembly of the rough periwinkle Littorina saxatilis.</title>
        <authorList>
            <person name="De Jode A."/>
            <person name="Faria R."/>
            <person name="Formenti G."/>
            <person name="Sims Y."/>
            <person name="Smith T.P."/>
            <person name="Tracey A."/>
            <person name="Wood J.M.D."/>
            <person name="Zagrodzka Z.B."/>
            <person name="Johannesson K."/>
            <person name="Butlin R.K."/>
            <person name="Leder E.H."/>
        </authorList>
    </citation>
    <scope>NUCLEOTIDE SEQUENCE [LARGE SCALE GENOMIC DNA]</scope>
    <source>
        <strain evidence="5">Snail1</strain>
        <tissue evidence="5">Muscle</tissue>
    </source>
</reference>
<keyword evidence="2" id="KW-0812">Transmembrane</keyword>
<evidence type="ECO:0000256" key="2">
    <source>
        <dbReference type="SAM" id="Phobius"/>
    </source>
</evidence>
<keyword evidence="3" id="KW-0732">Signal</keyword>
<name>A0AAN9AUY4_9CAEN</name>
<evidence type="ECO:0000313" key="6">
    <source>
        <dbReference type="Proteomes" id="UP001374579"/>
    </source>
</evidence>
<evidence type="ECO:0000256" key="3">
    <source>
        <dbReference type="SAM" id="SignalP"/>
    </source>
</evidence>
<keyword evidence="2" id="KW-0472">Membrane</keyword>
<dbReference type="Proteomes" id="UP001374579">
    <property type="component" value="Unassembled WGS sequence"/>
</dbReference>
<feature type="signal peptide" evidence="3">
    <location>
        <begin position="1"/>
        <end position="19"/>
    </location>
</feature>
<protein>
    <recommendedName>
        <fullName evidence="4">Ig-like domain-containing protein</fullName>
    </recommendedName>
</protein>
<accession>A0AAN9AUY4</accession>
<feature type="chain" id="PRO_5042908728" description="Ig-like domain-containing protein" evidence="3">
    <location>
        <begin position="20"/>
        <end position="459"/>
    </location>
</feature>
<evidence type="ECO:0000259" key="4">
    <source>
        <dbReference type="PROSITE" id="PS50835"/>
    </source>
</evidence>
<feature type="region of interest" description="Disordered" evidence="1">
    <location>
        <begin position="413"/>
        <end position="459"/>
    </location>
</feature>
<gene>
    <name evidence="5" type="ORF">V1264_008684</name>
</gene>
<keyword evidence="6" id="KW-1185">Reference proteome</keyword>
<comment type="caution">
    <text evidence="5">The sequence shown here is derived from an EMBL/GenBank/DDBJ whole genome shotgun (WGS) entry which is preliminary data.</text>
</comment>
<sequence>MKVVILLYIAVASFKRVDTARVTASVRPSKAYVGPHPFTFRCNSSVNAGETFSELGISVKHTNANSVILTTALPIDLPGMQIGICASVPLSLRQRLTISGNGIEQYLEARFNDTRCLDISSVFACTLNYQNRVAEPWQNFLVHDNVTLDGKVLPQPPEPMTATSGGRQVPQQVTDSTEVAYTCIANVGNFPPAPITWFVSNSKTSPGQSVTSKAAIADQRLKPWDLECSVRRISVLRLSLTCQELGNRVYVRCHVDHPNKTIARCENPQQDFCRWSPPVDIKGCDLEVMPTVSPDNGGSGATPLSPGNNAGGEGGAPIEYGDEDGQDGDSRASPAPPKNTKPKKTTAETDWWTLTLSLVIVGVVLGTALTVILVSLLVRRAQRAKRPAGGAPDSLVQQGVYTVSLQLQDGARTQYSGRTGGSGGSQYTASTEDTASVGTDDTESVITDDDTASDMDSVR</sequence>
<feature type="domain" description="Ig-like" evidence="4">
    <location>
        <begin position="157"/>
        <end position="263"/>
    </location>
</feature>
<feature type="compositionally biased region" description="Acidic residues" evidence="1">
    <location>
        <begin position="440"/>
        <end position="453"/>
    </location>
</feature>
<evidence type="ECO:0000256" key="1">
    <source>
        <dbReference type="SAM" id="MobiDB-lite"/>
    </source>
</evidence>
<dbReference type="AlphaFoldDB" id="A0AAN9AUY4"/>
<evidence type="ECO:0000313" key="5">
    <source>
        <dbReference type="EMBL" id="KAK7093025.1"/>
    </source>
</evidence>
<feature type="region of interest" description="Disordered" evidence="1">
    <location>
        <begin position="286"/>
        <end position="346"/>
    </location>
</feature>
<dbReference type="PROSITE" id="PS50835">
    <property type="entry name" value="IG_LIKE"/>
    <property type="match status" value="1"/>
</dbReference>